<name>A0A8R7QQR4_TRIUA</name>
<evidence type="ECO:0000313" key="2">
    <source>
        <dbReference type="EnsemblPlants" id="TuG1812G0600002211.01.T01.cds424096"/>
    </source>
</evidence>
<dbReference type="Gramene" id="TuG1812G0600002211.01.T01">
    <property type="protein sequence ID" value="TuG1812G0600002211.01.T01.cds424096"/>
    <property type="gene ID" value="TuG1812G0600002211.01"/>
</dbReference>
<feature type="region of interest" description="Disordered" evidence="1">
    <location>
        <begin position="1"/>
        <end position="52"/>
    </location>
</feature>
<dbReference type="EnsemblPlants" id="TuG1812G0600002211.01.T01">
    <property type="protein sequence ID" value="TuG1812G0600002211.01.T01.cds424096"/>
    <property type="gene ID" value="TuG1812G0600002211.01"/>
</dbReference>
<reference evidence="2" key="3">
    <citation type="submission" date="2022-06" db="UniProtKB">
        <authorList>
            <consortium name="EnsemblPlants"/>
        </authorList>
    </citation>
    <scope>IDENTIFICATION</scope>
</reference>
<keyword evidence="3" id="KW-1185">Reference proteome</keyword>
<organism evidence="2 3">
    <name type="scientific">Triticum urartu</name>
    <name type="common">Red wild einkorn</name>
    <name type="synonym">Crithodium urartu</name>
    <dbReference type="NCBI Taxonomy" id="4572"/>
    <lineage>
        <taxon>Eukaryota</taxon>
        <taxon>Viridiplantae</taxon>
        <taxon>Streptophyta</taxon>
        <taxon>Embryophyta</taxon>
        <taxon>Tracheophyta</taxon>
        <taxon>Spermatophyta</taxon>
        <taxon>Magnoliopsida</taxon>
        <taxon>Liliopsida</taxon>
        <taxon>Poales</taxon>
        <taxon>Poaceae</taxon>
        <taxon>BOP clade</taxon>
        <taxon>Pooideae</taxon>
        <taxon>Triticodae</taxon>
        <taxon>Triticeae</taxon>
        <taxon>Triticinae</taxon>
        <taxon>Triticum</taxon>
    </lineage>
</organism>
<dbReference type="Proteomes" id="UP000015106">
    <property type="component" value="Chromosome 6"/>
</dbReference>
<evidence type="ECO:0000256" key="1">
    <source>
        <dbReference type="SAM" id="MobiDB-lite"/>
    </source>
</evidence>
<reference evidence="2" key="2">
    <citation type="submission" date="2018-03" db="EMBL/GenBank/DDBJ databases">
        <title>The Triticum urartu genome reveals the dynamic nature of wheat genome evolution.</title>
        <authorList>
            <person name="Ling H."/>
            <person name="Ma B."/>
            <person name="Shi X."/>
            <person name="Liu H."/>
            <person name="Dong L."/>
            <person name="Sun H."/>
            <person name="Cao Y."/>
            <person name="Gao Q."/>
            <person name="Zheng S."/>
            <person name="Li Y."/>
            <person name="Yu Y."/>
            <person name="Du H."/>
            <person name="Qi M."/>
            <person name="Li Y."/>
            <person name="Yu H."/>
            <person name="Cui Y."/>
            <person name="Wang N."/>
            <person name="Chen C."/>
            <person name="Wu H."/>
            <person name="Zhao Y."/>
            <person name="Zhang J."/>
            <person name="Li Y."/>
            <person name="Zhou W."/>
            <person name="Zhang B."/>
            <person name="Hu W."/>
            <person name="Eijk M."/>
            <person name="Tang J."/>
            <person name="Witsenboer H."/>
            <person name="Zhao S."/>
            <person name="Li Z."/>
            <person name="Zhang A."/>
            <person name="Wang D."/>
            <person name="Liang C."/>
        </authorList>
    </citation>
    <scope>NUCLEOTIDE SEQUENCE [LARGE SCALE GENOMIC DNA]</scope>
    <source>
        <strain evidence="2">cv. G1812</strain>
    </source>
</reference>
<sequence length="52" mass="5488">MDLAGSSSADGELPQRRLPAPRASRATQAMDPAPPCSPRDGSGRRRPTAQSR</sequence>
<proteinExistence type="predicted"/>
<evidence type="ECO:0000313" key="3">
    <source>
        <dbReference type="Proteomes" id="UP000015106"/>
    </source>
</evidence>
<protein>
    <submittedName>
        <fullName evidence="2">Uncharacterized protein</fullName>
    </submittedName>
</protein>
<dbReference type="AlphaFoldDB" id="A0A8R7QQR4"/>
<accession>A0A8R7QQR4</accession>
<reference evidence="3" key="1">
    <citation type="journal article" date="2013" name="Nature">
        <title>Draft genome of the wheat A-genome progenitor Triticum urartu.</title>
        <authorList>
            <person name="Ling H.Q."/>
            <person name="Zhao S."/>
            <person name="Liu D."/>
            <person name="Wang J."/>
            <person name="Sun H."/>
            <person name="Zhang C."/>
            <person name="Fan H."/>
            <person name="Li D."/>
            <person name="Dong L."/>
            <person name="Tao Y."/>
            <person name="Gao C."/>
            <person name="Wu H."/>
            <person name="Li Y."/>
            <person name="Cui Y."/>
            <person name="Guo X."/>
            <person name="Zheng S."/>
            <person name="Wang B."/>
            <person name="Yu K."/>
            <person name="Liang Q."/>
            <person name="Yang W."/>
            <person name="Lou X."/>
            <person name="Chen J."/>
            <person name="Feng M."/>
            <person name="Jian J."/>
            <person name="Zhang X."/>
            <person name="Luo G."/>
            <person name="Jiang Y."/>
            <person name="Liu J."/>
            <person name="Wang Z."/>
            <person name="Sha Y."/>
            <person name="Zhang B."/>
            <person name="Wu H."/>
            <person name="Tang D."/>
            <person name="Shen Q."/>
            <person name="Xue P."/>
            <person name="Zou S."/>
            <person name="Wang X."/>
            <person name="Liu X."/>
            <person name="Wang F."/>
            <person name="Yang Y."/>
            <person name="An X."/>
            <person name="Dong Z."/>
            <person name="Zhang K."/>
            <person name="Zhang X."/>
            <person name="Luo M.C."/>
            <person name="Dvorak J."/>
            <person name="Tong Y."/>
            <person name="Wang J."/>
            <person name="Yang H."/>
            <person name="Li Z."/>
            <person name="Wang D."/>
            <person name="Zhang A."/>
            <person name="Wang J."/>
        </authorList>
    </citation>
    <scope>NUCLEOTIDE SEQUENCE</scope>
    <source>
        <strain evidence="3">cv. G1812</strain>
    </source>
</reference>